<keyword evidence="6 9" id="KW-1133">Transmembrane helix</keyword>
<evidence type="ECO:0000256" key="7">
    <source>
        <dbReference type="ARBA" id="ARBA00023136"/>
    </source>
</evidence>
<dbReference type="InterPro" id="IPR000515">
    <property type="entry name" value="MetI-like"/>
</dbReference>
<feature type="domain" description="ABC transmembrane type-1" evidence="10">
    <location>
        <begin position="95"/>
        <end position="284"/>
    </location>
</feature>
<dbReference type="EMBL" id="DMUP01000195">
    <property type="protein sequence ID" value="HAR56766.1"/>
    <property type="molecule type" value="Genomic_DNA"/>
</dbReference>
<evidence type="ECO:0000256" key="1">
    <source>
        <dbReference type="ARBA" id="ARBA00004429"/>
    </source>
</evidence>
<evidence type="ECO:0000259" key="10">
    <source>
        <dbReference type="PROSITE" id="PS50928"/>
    </source>
</evidence>
<evidence type="ECO:0000256" key="6">
    <source>
        <dbReference type="ARBA" id="ARBA00022989"/>
    </source>
</evidence>
<comment type="caution">
    <text evidence="11">The sequence shown here is derived from an EMBL/GenBank/DDBJ whole genome shotgun (WGS) entry which is preliminary data.</text>
</comment>
<dbReference type="InterPro" id="IPR035906">
    <property type="entry name" value="MetI-like_sf"/>
</dbReference>
<sequence>MADIELYYQDRNPSPLQLVWFAFKRRLAPMISLWLLGALLVLVILAPVITPYSANVQFVDAVALPPSWTHDGNMQFLFGTDDLGRDMLSRLLIGGRFSFGLPIIMVILASTIGIFIGAMVGADTKSKLRVLGRTLDRLLTIPSFLLALVLIAILGAGLGNAIIAITLSLVPQFIYVTRNAVYQEWQKDYVTASRLNGCSNTYLMYRVILPNITPILVMQLTVALSVAIMDIAALSFLGLGVQSPTPEWGSMLARSLDEVYLSPWSMVLPGLSLFATIMAINVVGDSLRRAIKQRMDT</sequence>
<keyword evidence="4" id="KW-0997">Cell inner membrane</keyword>
<dbReference type="Pfam" id="PF12911">
    <property type="entry name" value="OppC_N"/>
    <property type="match status" value="1"/>
</dbReference>
<evidence type="ECO:0000256" key="3">
    <source>
        <dbReference type="ARBA" id="ARBA00022475"/>
    </source>
</evidence>
<keyword evidence="3" id="KW-1003">Cell membrane</keyword>
<dbReference type="Gene3D" id="1.10.3720.10">
    <property type="entry name" value="MetI-like"/>
    <property type="match status" value="1"/>
</dbReference>
<dbReference type="RefSeq" id="WP_006956024.1">
    <property type="nucleotide sequence ID" value="NZ_DBGH01000081.1"/>
</dbReference>
<feature type="transmembrane region" description="Helical" evidence="9">
    <location>
        <begin position="261"/>
        <end position="284"/>
    </location>
</feature>
<feature type="transmembrane region" description="Helical" evidence="9">
    <location>
        <begin position="27"/>
        <end position="49"/>
    </location>
</feature>
<dbReference type="SUPFAM" id="SSF161098">
    <property type="entry name" value="MetI-like"/>
    <property type="match status" value="1"/>
</dbReference>
<protein>
    <submittedName>
        <fullName evidence="11">Peptide ABC transporter permease</fullName>
    </submittedName>
</protein>
<reference evidence="11 12" key="1">
    <citation type="journal article" date="2018" name="Nat. Biotechnol.">
        <title>A standardized bacterial taxonomy based on genome phylogeny substantially revises the tree of life.</title>
        <authorList>
            <person name="Parks D.H."/>
            <person name="Chuvochina M."/>
            <person name="Waite D.W."/>
            <person name="Rinke C."/>
            <person name="Skarshewski A."/>
            <person name="Chaumeil P.A."/>
            <person name="Hugenholtz P."/>
        </authorList>
    </citation>
    <scope>NUCLEOTIDE SEQUENCE [LARGE SCALE GENOMIC DNA]</scope>
    <source>
        <strain evidence="11">UBA9360</strain>
    </source>
</reference>
<dbReference type="Proteomes" id="UP000262878">
    <property type="component" value="Unassembled WGS sequence"/>
</dbReference>
<comment type="subcellular location">
    <subcellularLocation>
        <location evidence="1">Cell inner membrane</location>
        <topology evidence="1">Multi-pass membrane protein</topology>
    </subcellularLocation>
    <subcellularLocation>
        <location evidence="9">Cell membrane</location>
        <topology evidence="9">Multi-pass membrane protein</topology>
    </subcellularLocation>
</comment>
<dbReference type="PANTHER" id="PTHR43386">
    <property type="entry name" value="OLIGOPEPTIDE TRANSPORT SYSTEM PERMEASE PROTEIN APPC"/>
    <property type="match status" value="1"/>
</dbReference>
<keyword evidence="7 9" id="KW-0472">Membrane</keyword>
<evidence type="ECO:0000256" key="4">
    <source>
        <dbReference type="ARBA" id="ARBA00022519"/>
    </source>
</evidence>
<evidence type="ECO:0000313" key="11">
    <source>
        <dbReference type="EMBL" id="HAR56766.1"/>
    </source>
</evidence>
<dbReference type="AlphaFoldDB" id="A0A348WQF4"/>
<comment type="similarity">
    <text evidence="8">Belongs to the binding-protein-dependent transport system permease family. OppBC subfamily.</text>
</comment>
<evidence type="ECO:0000313" key="12">
    <source>
        <dbReference type="Proteomes" id="UP000262878"/>
    </source>
</evidence>
<accession>A0A348WQF4</accession>
<keyword evidence="2 9" id="KW-0813">Transport</keyword>
<keyword evidence="5 9" id="KW-0812">Transmembrane</keyword>
<dbReference type="STRING" id="314276.OS145_07202"/>
<gene>
    <name evidence="11" type="ORF">DCR58_08285</name>
</gene>
<evidence type="ECO:0000256" key="8">
    <source>
        <dbReference type="ARBA" id="ARBA00024202"/>
    </source>
</evidence>
<dbReference type="InterPro" id="IPR025966">
    <property type="entry name" value="OppC_N"/>
</dbReference>
<dbReference type="Pfam" id="PF00528">
    <property type="entry name" value="BPD_transp_1"/>
    <property type="match status" value="1"/>
</dbReference>
<feature type="transmembrane region" description="Helical" evidence="9">
    <location>
        <begin position="97"/>
        <end position="122"/>
    </location>
</feature>
<dbReference type="PANTHER" id="PTHR43386:SF5">
    <property type="entry name" value="PUTRESCINE EXPORT SYSTEM PERMEASE PROTEIN SAPC"/>
    <property type="match status" value="1"/>
</dbReference>
<evidence type="ECO:0000256" key="9">
    <source>
        <dbReference type="RuleBase" id="RU363032"/>
    </source>
</evidence>
<name>A0A348WQF4_9GAMM</name>
<feature type="transmembrane region" description="Helical" evidence="9">
    <location>
        <begin position="143"/>
        <end position="169"/>
    </location>
</feature>
<evidence type="ECO:0000256" key="2">
    <source>
        <dbReference type="ARBA" id="ARBA00022448"/>
    </source>
</evidence>
<dbReference type="CDD" id="cd06261">
    <property type="entry name" value="TM_PBP2"/>
    <property type="match status" value="1"/>
</dbReference>
<dbReference type="GO" id="GO:0005886">
    <property type="term" value="C:plasma membrane"/>
    <property type="evidence" value="ECO:0007669"/>
    <property type="project" value="UniProtKB-SubCell"/>
</dbReference>
<dbReference type="PROSITE" id="PS50928">
    <property type="entry name" value="ABC_TM1"/>
    <property type="match status" value="1"/>
</dbReference>
<dbReference type="InterPro" id="IPR050366">
    <property type="entry name" value="BP-dependent_transpt_permease"/>
</dbReference>
<organism evidence="11 12">
    <name type="scientific">Idiomarina baltica</name>
    <dbReference type="NCBI Taxonomy" id="190892"/>
    <lineage>
        <taxon>Bacteria</taxon>
        <taxon>Pseudomonadati</taxon>
        <taxon>Pseudomonadota</taxon>
        <taxon>Gammaproteobacteria</taxon>
        <taxon>Alteromonadales</taxon>
        <taxon>Idiomarinaceae</taxon>
        <taxon>Idiomarina</taxon>
    </lineage>
</organism>
<evidence type="ECO:0000256" key="5">
    <source>
        <dbReference type="ARBA" id="ARBA00022692"/>
    </source>
</evidence>
<dbReference type="GO" id="GO:0055085">
    <property type="term" value="P:transmembrane transport"/>
    <property type="evidence" value="ECO:0007669"/>
    <property type="project" value="InterPro"/>
</dbReference>
<proteinExistence type="inferred from homology"/>